<protein>
    <submittedName>
        <fullName evidence="2">Uncharacterized protein</fullName>
    </submittedName>
</protein>
<dbReference type="Proteomes" id="UP000245119">
    <property type="component" value="Linkage Group LG11"/>
</dbReference>
<organism evidence="2 3">
    <name type="scientific">Pomacea canaliculata</name>
    <name type="common">Golden apple snail</name>
    <dbReference type="NCBI Taxonomy" id="400727"/>
    <lineage>
        <taxon>Eukaryota</taxon>
        <taxon>Metazoa</taxon>
        <taxon>Spiralia</taxon>
        <taxon>Lophotrochozoa</taxon>
        <taxon>Mollusca</taxon>
        <taxon>Gastropoda</taxon>
        <taxon>Caenogastropoda</taxon>
        <taxon>Architaenioglossa</taxon>
        <taxon>Ampullarioidea</taxon>
        <taxon>Ampullariidae</taxon>
        <taxon>Pomacea</taxon>
    </lineage>
</organism>
<proteinExistence type="predicted"/>
<gene>
    <name evidence="2" type="ORF">C0Q70_17787</name>
</gene>
<keyword evidence="3" id="KW-1185">Reference proteome</keyword>
<feature type="compositionally biased region" description="Polar residues" evidence="1">
    <location>
        <begin position="96"/>
        <end position="131"/>
    </location>
</feature>
<dbReference type="AlphaFoldDB" id="A0A2T7NLE1"/>
<dbReference type="EMBL" id="PZQS01000011">
    <property type="protein sequence ID" value="PVD21984.1"/>
    <property type="molecule type" value="Genomic_DNA"/>
</dbReference>
<reference evidence="2 3" key="1">
    <citation type="submission" date="2018-04" db="EMBL/GenBank/DDBJ databases">
        <title>The genome of golden apple snail Pomacea canaliculata provides insight into stress tolerance and invasive adaptation.</title>
        <authorList>
            <person name="Liu C."/>
            <person name="Liu B."/>
            <person name="Ren Y."/>
            <person name="Zhang Y."/>
            <person name="Wang H."/>
            <person name="Li S."/>
            <person name="Jiang F."/>
            <person name="Yin L."/>
            <person name="Zhang G."/>
            <person name="Qian W."/>
            <person name="Fan W."/>
        </authorList>
    </citation>
    <scope>NUCLEOTIDE SEQUENCE [LARGE SCALE GENOMIC DNA]</scope>
    <source>
        <strain evidence="2">SZHN2017</strain>
        <tissue evidence="2">Muscle</tissue>
    </source>
</reference>
<feature type="region of interest" description="Disordered" evidence="1">
    <location>
        <begin position="78"/>
        <end position="234"/>
    </location>
</feature>
<sequence>MFTHDDPKTQEPSSPDVIKIALPFTTMSMAAAAMEAIEGSLGDFIDNTIVRCVYEYEVQRNDKDSLVKRHLVQSVPPVSSPRGFADKHEGRRLSGMNKNTWGKATQPCRQVSGMLSSSVAEQSFKEQTSVMRQPPSPALKQSTSTTQLSTTGLPPSTTALQQLTSTSQLPTTALHSSGSESATRLACEQGTVVHEQFPDSAVSTSENPASEKSRQLSLVCEERPPTNSTRDPEF</sequence>
<evidence type="ECO:0000313" key="2">
    <source>
        <dbReference type="EMBL" id="PVD21984.1"/>
    </source>
</evidence>
<evidence type="ECO:0000313" key="3">
    <source>
        <dbReference type="Proteomes" id="UP000245119"/>
    </source>
</evidence>
<comment type="caution">
    <text evidence="2">The sequence shown here is derived from an EMBL/GenBank/DDBJ whole genome shotgun (WGS) entry which is preliminary data.</text>
</comment>
<feature type="compositionally biased region" description="Basic and acidic residues" evidence="1">
    <location>
        <begin position="209"/>
        <end position="234"/>
    </location>
</feature>
<dbReference type="OrthoDB" id="10251154at2759"/>
<name>A0A2T7NLE1_POMCA</name>
<accession>A0A2T7NLE1</accession>
<feature type="compositionally biased region" description="Low complexity" evidence="1">
    <location>
        <begin position="141"/>
        <end position="174"/>
    </location>
</feature>
<evidence type="ECO:0000256" key="1">
    <source>
        <dbReference type="SAM" id="MobiDB-lite"/>
    </source>
</evidence>